<evidence type="ECO:0000256" key="2">
    <source>
        <dbReference type="ARBA" id="ARBA00022475"/>
    </source>
</evidence>
<evidence type="ECO:0000256" key="6">
    <source>
        <dbReference type="SAM" id="Phobius"/>
    </source>
</evidence>
<dbReference type="EMBL" id="NZBU01000002">
    <property type="protein sequence ID" value="MAG21809.1"/>
    <property type="molecule type" value="Genomic_DNA"/>
</dbReference>
<dbReference type="Pfam" id="PF03706">
    <property type="entry name" value="LPG_synthase_TM"/>
    <property type="match status" value="1"/>
</dbReference>
<feature type="transmembrane region" description="Helical" evidence="6">
    <location>
        <begin position="119"/>
        <end position="140"/>
    </location>
</feature>
<comment type="caution">
    <text evidence="7">The sequence shown here is derived from an EMBL/GenBank/DDBJ whole genome shotgun (WGS) entry which is preliminary data.</text>
</comment>
<proteinExistence type="predicted"/>
<feature type="transmembrane region" description="Helical" evidence="6">
    <location>
        <begin position="30"/>
        <end position="51"/>
    </location>
</feature>
<evidence type="ECO:0000256" key="3">
    <source>
        <dbReference type="ARBA" id="ARBA00022692"/>
    </source>
</evidence>
<feature type="transmembrane region" description="Helical" evidence="6">
    <location>
        <begin position="238"/>
        <end position="258"/>
    </location>
</feature>
<dbReference type="GO" id="GO:0005886">
    <property type="term" value="C:plasma membrane"/>
    <property type="evidence" value="ECO:0007669"/>
    <property type="project" value="UniProtKB-SubCell"/>
</dbReference>
<protein>
    <recommendedName>
        <fullName evidence="9">Flippase-like domain-containing protein</fullName>
    </recommendedName>
</protein>
<dbReference type="InterPro" id="IPR022791">
    <property type="entry name" value="L-PG_synthase/AglD"/>
</dbReference>
<keyword evidence="3 6" id="KW-0812">Transmembrane</keyword>
<reference evidence="8" key="1">
    <citation type="submission" date="2017-09" db="EMBL/GenBank/DDBJ databases">
        <title>The Reconstruction of 2,631 Draft Metagenome-Assembled Genomes from the Global Oceans.</title>
        <authorList>
            <person name="Tully B.J."/>
            <person name="Graham E.D."/>
            <person name="Heidelberg J.F."/>
        </authorList>
    </citation>
    <scope>NUCLEOTIDE SEQUENCE [LARGE SCALE GENOMIC DNA]</scope>
</reference>
<dbReference type="AlphaFoldDB" id="A0A2D6M090"/>
<keyword evidence="2" id="KW-1003">Cell membrane</keyword>
<dbReference type="Proteomes" id="UP000226592">
    <property type="component" value="Unassembled WGS sequence"/>
</dbReference>
<dbReference type="NCBIfam" id="TIGR00374">
    <property type="entry name" value="flippase-like domain"/>
    <property type="match status" value="1"/>
</dbReference>
<sequence>MKKTVFSILGLLLFLYILYTVGIEAIIGSLLGLDLLIFSSALVLLIPSLFLKGLKQKILLKPFESASSLVENTKIWLIGFFFGTASPAKSGDTVRALYLKDSFSISLGQGLATVFLERIFDLVFLFAFAFMGVVMLGLPAGITNTIFVSLVAFFAIFVVVILVMLNKSLVRIVIRPFFNFFAPEKFKASLKEGFNDFYEAVFSYSVHKKVSFSAGLLTAISWLIVFGQFYLLAIALSINISFASFILVLPIILLVEALPISFGGLGAREAAAILMLSFLGVGAAAATSFSLTVLLFNIIQAAIGFLLFNSMKKPI</sequence>
<evidence type="ECO:0008006" key="9">
    <source>
        <dbReference type="Google" id="ProtNLM"/>
    </source>
</evidence>
<comment type="subcellular location">
    <subcellularLocation>
        <location evidence="1">Cell membrane</location>
        <topology evidence="1">Multi-pass membrane protein</topology>
    </subcellularLocation>
</comment>
<accession>A0A2D6M090</accession>
<dbReference type="PANTHER" id="PTHR40277">
    <property type="entry name" value="BLL5419 PROTEIN"/>
    <property type="match status" value="1"/>
</dbReference>
<evidence type="ECO:0000313" key="8">
    <source>
        <dbReference type="Proteomes" id="UP000226592"/>
    </source>
</evidence>
<evidence type="ECO:0000313" key="7">
    <source>
        <dbReference type="EMBL" id="MAG21809.1"/>
    </source>
</evidence>
<feature type="transmembrane region" description="Helical" evidence="6">
    <location>
        <begin position="146"/>
        <end position="165"/>
    </location>
</feature>
<evidence type="ECO:0000256" key="5">
    <source>
        <dbReference type="ARBA" id="ARBA00023136"/>
    </source>
</evidence>
<evidence type="ECO:0000256" key="4">
    <source>
        <dbReference type="ARBA" id="ARBA00022989"/>
    </source>
</evidence>
<evidence type="ECO:0000256" key="1">
    <source>
        <dbReference type="ARBA" id="ARBA00004651"/>
    </source>
</evidence>
<keyword evidence="5 6" id="KW-0472">Membrane</keyword>
<gene>
    <name evidence="7" type="ORF">CL943_00695</name>
</gene>
<organism evidence="7 8">
    <name type="scientific">Candidatus Iainarchaeum sp</name>
    <dbReference type="NCBI Taxonomy" id="3101447"/>
    <lineage>
        <taxon>Archaea</taxon>
        <taxon>Candidatus Iainarchaeota</taxon>
        <taxon>Candidatus Iainarchaeia</taxon>
        <taxon>Candidatus Iainarchaeales</taxon>
        <taxon>Candidatus Iainarchaeaceae</taxon>
        <taxon>Candidatus Iainarchaeum</taxon>
    </lineage>
</organism>
<feature type="transmembrane region" description="Helical" evidence="6">
    <location>
        <begin position="212"/>
        <end position="232"/>
    </location>
</feature>
<dbReference type="PANTHER" id="PTHR40277:SF1">
    <property type="entry name" value="BLL5419 PROTEIN"/>
    <property type="match status" value="1"/>
</dbReference>
<keyword evidence="4 6" id="KW-1133">Transmembrane helix</keyword>
<name>A0A2D6M090_9ARCH</name>